<feature type="region of interest" description="Disordered" evidence="1">
    <location>
        <begin position="109"/>
        <end position="139"/>
    </location>
</feature>
<protein>
    <submittedName>
        <fullName evidence="2">Uncharacterized protein</fullName>
    </submittedName>
</protein>
<sequence length="253" mass="28324">MARYRRRGHWRRGRDGRRHWVSTHYVNRSVGYSAGKRTSWISASPRQSRLSPQVNPPRYSQGRVIPNARCPICGAATYFYANERGSKVYFDELGPPWPKHPCITTSGVVPSRPPHPAAVSSSPPSRAASAPNATGYPASRRWMSPAQATSLSDSISNPPLLDGPWTIVSRLVLDGRILIHMHPLHRRDLMSAWQTPYAVMLNPGDLVFLTGGWISWFDLARFEVVTSPVAFIAMLSRPDSLLRRLFRRLMAGG</sequence>
<evidence type="ECO:0000313" key="3">
    <source>
        <dbReference type="Proteomes" id="UP000578819"/>
    </source>
</evidence>
<gene>
    <name evidence="2" type="ORF">FHR38_000313</name>
</gene>
<comment type="caution">
    <text evidence="2">The sequence shown here is derived from an EMBL/GenBank/DDBJ whole genome shotgun (WGS) entry which is preliminary data.</text>
</comment>
<accession>A0A7W7SN16</accession>
<feature type="compositionally biased region" description="Low complexity" evidence="1">
    <location>
        <begin position="117"/>
        <end position="133"/>
    </location>
</feature>
<proteinExistence type="predicted"/>
<evidence type="ECO:0000313" key="2">
    <source>
        <dbReference type="EMBL" id="MBB4956580.1"/>
    </source>
</evidence>
<name>A0A7W7SN16_9ACTN</name>
<dbReference type="AlphaFoldDB" id="A0A7W7SN16"/>
<evidence type="ECO:0000256" key="1">
    <source>
        <dbReference type="SAM" id="MobiDB-lite"/>
    </source>
</evidence>
<keyword evidence="3" id="KW-1185">Reference proteome</keyword>
<organism evidence="2 3">
    <name type="scientific">Micromonospora polyrhachis</name>
    <dbReference type="NCBI Taxonomy" id="1282883"/>
    <lineage>
        <taxon>Bacteria</taxon>
        <taxon>Bacillati</taxon>
        <taxon>Actinomycetota</taxon>
        <taxon>Actinomycetes</taxon>
        <taxon>Micromonosporales</taxon>
        <taxon>Micromonosporaceae</taxon>
        <taxon>Micromonospora</taxon>
    </lineage>
</organism>
<dbReference type="Proteomes" id="UP000578819">
    <property type="component" value="Unassembled WGS sequence"/>
</dbReference>
<reference evidence="2 3" key="1">
    <citation type="submission" date="2020-08" db="EMBL/GenBank/DDBJ databases">
        <title>Sequencing the genomes of 1000 actinobacteria strains.</title>
        <authorList>
            <person name="Klenk H.-P."/>
        </authorList>
    </citation>
    <scope>NUCLEOTIDE SEQUENCE [LARGE SCALE GENOMIC DNA]</scope>
    <source>
        <strain evidence="2 3">DSM 45886</strain>
    </source>
</reference>
<dbReference type="EMBL" id="JACHJW010000001">
    <property type="protein sequence ID" value="MBB4956580.1"/>
    <property type="molecule type" value="Genomic_DNA"/>
</dbReference>